<dbReference type="Proteomes" id="UP001154061">
    <property type="component" value="Unassembled WGS sequence"/>
</dbReference>
<dbReference type="GO" id="GO:0016740">
    <property type="term" value="F:transferase activity"/>
    <property type="evidence" value="ECO:0007669"/>
    <property type="project" value="TreeGrafter"/>
</dbReference>
<evidence type="ECO:0000259" key="1">
    <source>
        <dbReference type="Pfam" id="PF00753"/>
    </source>
</evidence>
<comment type="caution">
    <text evidence="2">The sequence shown here is derived from an EMBL/GenBank/DDBJ whole genome shotgun (WGS) entry which is preliminary data.</text>
</comment>
<accession>A0A9Q4Q161</accession>
<feature type="domain" description="Metallo-beta-lactamase" evidence="1">
    <location>
        <begin position="33"/>
        <end position="157"/>
    </location>
</feature>
<dbReference type="RefSeq" id="WP_277523729.1">
    <property type="nucleotide sequence ID" value="NZ_JAMQOT010000007.1"/>
</dbReference>
<keyword evidence="3" id="KW-1185">Reference proteome</keyword>
<name>A0A9Q4Q161_9EURY</name>
<evidence type="ECO:0000313" key="2">
    <source>
        <dbReference type="EMBL" id="MDF9747600.1"/>
    </source>
</evidence>
<dbReference type="InterPro" id="IPR001279">
    <property type="entry name" value="Metallo-B-lactamas"/>
</dbReference>
<dbReference type="CDD" id="cd07713">
    <property type="entry name" value="DHPS-like_MBL-fold"/>
    <property type="match status" value="1"/>
</dbReference>
<dbReference type="EMBL" id="JAMQOT010000007">
    <property type="protein sequence ID" value="MDF9747600.1"/>
    <property type="molecule type" value="Genomic_DNA"/>
</dbReference>
<dbReference type="Pfam" id="PF00753">
    <property type="entry name" value="Lactamase_B"/>
    <property type="match status" value="1"/>
</dbReference>
<dbReference type="PANTHER" id="PTHR13754">
    <property type="entry name" value="METALLO-BETA-LACTAMASE SUPERFAMILY PROTEIN"/>
    <property type="match status" value="1"/>
</dbReference>
<dbReference type="InterPro" id="IPR041712">
    <property type="entry name" value="DHPS-like_MBL-fold"/>
</dbReference>
<evidence type="ECO:0000313" key="3">
    <source>
        <dbReference type="Proteomes" id="UP001154061"/>
    </source>
</evidence>
<protein>
    <submittedName>
        <fullName evidence="2">MBL fold metallo-hydrolase</fullName>
    </submittedName>
</protein>
<dbReference type="InterPro" id="IPR036866">
    <property type="entry name" value="RibonucZ/Hydroxyglut_hydro"/>
</dbReference>
<dbReference type="Gene3D" id="3.60.15.10">
    <property type="entry name" value="Ribonuclease Z/Hydroxyacylglutathione hydrolase-like"/>
    <property type="match status" value="1"/>
</dbReference>
<proteinExistence type="predicted"/>
<organism evidence="2 3">
    <name type="scientific">Natrinema salsiterrestre</name>
    <dbReference type="NCBI Taxonomy" id="2950540"/>
    <lineage>
        <taxon>Archaea</taxon>
        <taxon>Methanobacteriati</taxon>
        <taxon>Methanobacteriota</taxon>
        <taxon>Stenosarchaea group</taxon>
        <taxon>Halobacteria</taxon>
        <taxon>Halobacteriales</taxon>
        <taxon>Natrialbaceae</taxon>
        <taxon>Natrinema</taxon>
    </lineage>
</organism>
<sequence>MVTVTILADNTVATGIPKGLRGEWGFAAAVGDVLLDTGQSSSALDNARRLDVATDFDDIVLSHAHYDHTMGLDAFLDPSDKPTVYCHPDIWSERFIREPADGRTLDDPIHIGIPYTRAEVDTGADVVEHRDPVEVRDGVFALGEIPRNHADNPVHLRKRDGELVDDPVTDDQAVAVRTTDGTALVLGCCHAGLRNTVEYAETVTGTAVRYVIGGTHLVARDEAEIHAIADWLDGKLELFAGTHCTGFEAEKILSDRLPDAFRSVGVGSAIDLPATA</sequence>
<dbReference type="PANTHER" id="PTHR13754:SF13">
    <property type="entry name" value="METALLO-BETA-LACTAMASE SUPERFAMILY PROTEIN (AFU_ORTHOLOGUE AFUA_3G07630)"/>
    <property type="match status" value="1"/>
</dbReference>
<dbReference type="SUPFAM" id="SSF56281">
    <property type="entry name" value="Metallo-hydrolase/oxidoreductase"/>
    <property type="match status" value="1"/>
</dbReference>
<dbReference type="InterPro" id="IPR052926">
    <property type="entry name" value="Metallo-beta-lactamase_dom"/>
</dbReference>
<reference evidence="2" key="1">
    <citation type="submission" date="2022-06" db="EMBL/GenBank/DDBJ databases">
        <title>Natrinema sp. a new haloarchaeum isolate from saline soil.</title>
        <authorList>
            <person name="Strakova D."/>
            <person name="Galisteo C."/>
            <person name="Sanchez-Porro C."/>
            <person name="Ventosa A."/>
        </authorList>
    </citation>
    <scope>NUCLEOTIDE SEQUENCE</scope>
    <source>
        <strain evidence="2">S1CR25-10</strain>
    </source>
</reference>
<dbReference type="AlphaFoldDB" id="A0A9Q4Q161"/>
<gene>
    <name evidence="2" type="ORF">NDI89_18620</name>
</gene>